<evidence type="ECO:0000313" key="2">
    <source>
        <dbReference type="EMBL" id="SFR42037.1"/>
    </source>
</evidence>
<dbReference type="AlphaFoldDB" id="A0A1I6GIY7"/>
<feature type="signal peptide" evidence="1">
    <location>
        <begin position="1"/>
        <end position="21"/>
    </location>
</feature>
<dbReference type="EMBL" id="FOYU01000001">
    <property type="protein sequence ID" value="SFR42037.1"/>
    <property type="molecule type" value="Genomic_DNA"/>
</dbReference>
<sequence length="425" mass="48464">MKTLHVVAVFIVTLFTAAPLAAEESSKEELSKEEYLKEVNKAFGRIYEATNGKTLSAQLVALEALSVEYKDNRPVFDLLLQERGTAYSLMGKHKQALNAFDQHDPNPDELNTEVINLEIRDAVTAIAEAADSYQVVMINEAHHVPQHRVLTYRLLEHLWDQGFRYFALEALSPDAENEIPDGYVHKPAGFYTEEPIFASLVHYARQLGFQLVSYDYGSEIGTGTEARERSAVKNLREKVFNDEPDAKMLIHVGYSHINEDSWLAHYLKEATKIDPLTINQTDFTERSHVKHEPKSYTWLIENHDFNKPVALTKPDGSYWSPTPEEYDMTVIWPRTQYRLNRPKWASLGQELMPVDISWCEQNFPCTIEVYRVGNEDEVPSDRIVITEPNVPTGIFISKASRLIKVTDTAGKLIHTETLPLEEPES</sequence>
<evidence type="ECO:0000256" key="1">
    <source>
        <dbReference type="SAM" id="SignalP"/>
    </source>
</evidence>
<keyword evidence="1" id="KW-0732">Signal</keyword>
<reference evidence="3" key="1">
    <citation type="submission" date="2016-10" db="EMBL/GenBank/DDBJ databases">
        <authorList>
            <person name="Varghese N."/>
            <person name="Submissions S."/>
        </authorList>
    </citation>
    <scope>NUCLEOTIDE SEQUENCE [LARGE SCALE GENOMIC DNA]</scope>
    <source>
        <strain evidence="3">CGMCC 1.7285</strain>
    </source>
</reference>
<evidence type="ECO:0000313" key="3">
    <source>
        <dbReference type="Proteomes" id="UP000199424"/>
    </source>
</evidence>
<accession>A0A1I6GIY7</accession>
<gene>
    <name evidence="2" type="ORF">SAMN04488070_0774</name>
</gene>
<dbReference type="SUPFAM" id="SSF159501">
    <property type="entry name" value="EreA/ChaN-like"/>
    <property type="match status" value="1"/>
</dbReference>
<keyword evidence="3" id="KW-1185">Reference proteome</keyword>
<organism evidence="2 3">
    <name type="scientific">Pseudidiomarina maritima</name>
    <dbReference type="NCBI Taxonomy" id="519453"/>
    <lineage>
        <taxon>Bacteria</taxon>
        <taxon>Pseudomonadati</taxon>
        <taxon>Pseudomonadota</taxon>
        <taxon>Gammaproteobacteria</taxon>
        <taxon>Alteromonadales</taxon>
        <taxon>Idiomarinaceae</taxon>
        <taxon>Pseudidiomarina</taxon>
    </lineage>
</organism>
<name>A0A1I6GIY7_9GAMM</name>
<protein>
    <submittedName>
        <fullName evidence="2">Uncharacterized protein</fullName>
    </submittedName>
</protein>
<dbReference type="Proteomes" id="UP000199424">
    <property type="component" value="Unassembled WGS sequence"/>
</dbReference>
<proteinExistence type="predicted"/>
<dbReference type="RefSeq" id="WP_092855451.1">
    <property type="nucleotide sequence ID" value="NZ_FOYU01000001.1"/>
</dbReference>
<feature type="chain" id="PRO_5011779761" evidence="1">
    <location>
        <begin position="22"/>
        <end position="425"/>
    </location>
</feature>